<evidence type="ECO:0000256" key="1">
    <source>
        <dbReference type="SAM" id="Phobius"/>
    </source>
</evidence>
<dbReference type="STRING" id="1612202.SAMN05421734_106125"/>
<sequence>MSDFAILTAIVFFSIATSISLYMFIKGLGKFYLLIAAVNLLLIYFLLILSNPTTEDSLLYLFNF</sequence>
<keyword evidence="1" id="KW-1133">Transmembrane helix</keyword>
<dbReference type="Proteomes" id="UP000242949">
    <property type="component" value="Unassembled WGS sequence"/>
</dbReference>
<organism evidence="2 3">
    <name type="scientific">Pelagirhabdus alkalitolerans</name>
    <dbReference type="NCBI Taxonomy" id="1612202"/>
    <lineage>
        <taxon>Bacteria</taxon>
        <taxon>Bacillati</taxon>
        <taxon>Bacillota</taxon>
        <taxon>Bacilli</taxon>
        <taxon>Bacillales</taxon>
        <taxon>Bacillaceae</taxon>
        <taxon>Pelagirhabdus</taxon>
    </lineage>
</organism>
<proteinExistence type="predicted"/>
<feature type="transmembrane region" description="Helical" evidence="1">
    <location>
        <begin position="31"/>
        <end position="50"/>
    </location>
</feature>
<evidence type="ECO:0000313" key="2">
    <source>
        <dbReference type="EMBL" id="SDC31609.1"/>
    </source>
</evidence>
<accession>A0A1G6KKK6</accession>
<keyword evidence="3" id="KW-1185">Reference proteome</keyword>
<protein>
    <submittedName>
        <fullName evidence="2">Uncharacterized protein</fullName>
    </submittedName>
</protein>
<gene>
    <name evidence="2" type="ORF">SAMN05421734_106125</name>
</gene>
<name>A0A1G6KKK6_9BACI</name>
<reference evidence="3" key="1">
    <citation type="submission" date="2016-09" db="EMBL/GenBank/DDBJ databases">
        <authorList>
            <person name="Varghese N."/>
            <person name="Submissions S."/>
        </authorList>
    </citation>
    <scope>NUCLEOTIDE SEQUENCE [LARGE SCALE GENOMIC DNA]</scope>
    <source>
        <strain evidence="3">S5</strain>
    </source>
</reference>
<dbReference type="EMBL" id="FMYI01000006">
    <property type="protein sequence ID" value="SDC31609.1"/>
    <property type="molecule type" value="Genomic_DNA"/>
</dbReference>
<keyword evidence="1" id="KW-0812">Transmembrane</keyword>
<keyword evidence="1" id="KW-0472">Membrane</keyword>
<evidence type="ECO:0000313" key="3">
    <source>
        <dbReference type="Proteomes" id="UP000242949"/>
    </source>
</evidence>
<dbReference type="AlphaFoldDB" id="A0A1G6KKK6"/>
<feature type="transmembrane region" description="Helical" evidence="1">
    <location>
        <begin position="6"/>
        <end position="24"/>
    </location>
</feature>